<evidence type="ECO:0000313" key="1">
    <source>
        <dbReference type="EMBL" id="CAF1553374.1"/>
    </source>
</evidence>
<sequence length="40" mass="4509">NIDLALNLIGDTQKNSNLLFYYVCLQKAEVLYADGEFELG</sequence>
<dbReference type="AlphaFoldDB" id="A0A815X4L4"/>
<protein>
    <submittedName>
        <fullName evidence="1">Uncharacterized protein</fullName>
    </submittedName>
</protein>
<dbReference type="Proteomes" id="UP000663864">
    <property type="component" value="Unassembled WGS sequence"/>
</dbReference>
<organism evidence="1 2">
    <name type="scientific">Rotaria sordida</name>
    <dbReference type="NCBI Taxonomy" id="392033"/>
    <lineage>
        <taxon>Eukaryota</taxon>
        <taxon>Metazoa</taxon>
        <taxon>Spiralia</taxon>
        <taxon>Gnathifera</taxon>
        <taxon>Rotifera</taxon>
        <taxon>Eurotatoria</taxon>
        <taxon>Bdelloidea</taxon>
        <taxon>Philodinida</taxon>
        <taxon>Philodinidae</taxon>
        <taxon>Rotaria</taxon>
    </lineage>
</organism>
<proteinExistence type="predicted"/>
<accession>A0A815X4L4</accession>
<gene>
    <name evidence="1" type="ORF">ZHD862_LOCUS39401</name>
</gene>
<feature type="non-terminal residue" evidence="1">
    <location>
        <position position="1"/>
    </location>
</feature>
<reference evidence="1" key="1">
    <citation type="submission" date="2021-02" db="EMBL/GenBank/DDBJ databases">
        <authorList>
            <person name="Nowell W R."/>
        </authorList>
    </citation>
    <scope>NUCLEOTIDE SEQUENCE</scope>
</reference>
<evidence type="ECO:0000313" key="2">
    <source>
        <dbReference type="Proteomes" id="UP000663864"/>
    </source>
</evidence>
<dbReference type="EMBL" id="CAJNOT010018184">
    <property type="protein sequence ID" value="CAF1553374.1"/>
    <property type="molecule type" value="Genomic_DNA"/>
</dbReference>
<comment type="caution">
    <text evidence="1">The sequence shown here is derived from an EMBL/GenBank/DDBJ whole genome shotgun (WGS) entry which is preliminary data.</text>
</comment>
<name>A0A815X4L4_9BILA</name>